<dbReference type="PANTHER" id="PTHR12205:SF0">
    <property type="entry name" value="CENTROMERE_KINETOCHORE PROTEIN ZW10 HOMOLOG"/>
    <property type="match status" value="1"/>
</dbReference>
<sequence>MARGSRRYRRSAAAAARDDTLDFAQLSGDAQLSALEALVDDARTTTYEAIGMHSSDAPSARIYGADPLDAVATANEKYETAREQQQQQQQGDAAADAQLDNIGRALRAVVRLAKAHANLRDIDEQLQHGDVAVAASAVAEAAALLAELQSDPDSPKLIARASVEILNTILIKKRAALRAELDYVAAETYKISAHGPIADVAVAFSIASNADGVPYENHVTPSDLFFALAELGLARARVDALADGLVARCFVPLLRNSSEPVAVVRTKIGATMSIGAFVGPRSETGPADPVERCSQVRDKWAVVIDFVQSDIFHDVDVADDHADIYAYLGSRLWESLCPLLRESLLVPLVPDVAASIGDTQQLVPLLELEEKWLAAGLIAADALHIKAAVRDLLQAYVSKRRRGLLTTVASVLAIDDANTVVVGGDTSLIDASGKSAGHSKKSSKKVSADASLAFPRCSISARAQMLVDFARETIALTTVAQEDAENAPSTAALYFYAVRDSFCLFRCLTPRPGADDPKHAFVLFNDCEYICHHLATLGLRFRDKWPPALQASATLVDVVASYRSLARASISPVLARTKDRIHHALGNWTQSGWLLADIVEDQSLLDKAENSLALASSIVSQIAGVAAAYLPDSMHLRVLGLLIGPIAEAVSGRLRQAALIRDSVARALLRLVSAVLALPDCFRYQQANALSSETLAASKGARAPIAKYCPEWDALISQIDRLKKISAQISTTAF</sequence>
<organism evidence="3 4">
    <name type="scientific">Coemansia asiatica</name>
    <dbReference type="NCBI Taxonomy" id="1052880"/>
    <lineage>
        <taxon>Eukaryota</taxon>
        <taxon>Fungi</taxon>
        <taxon>Fungi incertae sedis</taxon>
        <taxon>Zoopagomycota</taxon>
        <taxon>Kickxellomycotina</taxon>
        <taxon>Kickxellomycetes</taxon>
        <taxon>Kickxellales</taxon>
        <taxon>Kickxellaceae</taxon>
        <taxon>Coemansia</taxon>
    </lineage>
</organism>
<feature type="domain" description="Centromere/kinetochore protein zw10 middle" evidence="1">
    <location>
        <begin position="223"/>
        <end position="405"/>
    </location>
</feature>
<dbReference type="GO" id="GO:0006888">
    <property type="term" value="P:endoplasmic reticulum to Golgi vesicle-mediated transport"/>
    <property type="evidence" value="ECO:0007669"/>
    <property type="project" value="TreeGrafter"/>
</dbReference>
<dbReference type="GO" id="GO:0007094">
    <property type="term" value="P:mitotic spindle assembly checkpoint signaling"/>
    <property type="evidence" value="ECO:0007669"/>
    <property type="project" value="TreeGrafter"/>
</dbReference>
<dbReference type="EMBL" id="JANBOH010000033">
    <property type="protein sequence ID" value="KAJ1647325.1"/>
    <property type="molecule type" value="Genomic_DNA"/>
</dbReference>
<proteinExistence type="predicted"/>
<name>A0A9W7XPA9_9FUNG</name>
<comment type="caution">
    <text evidence="3">The sequence shown here is derived from an EMBL/GenBank/DDBJ whole genome shotgun (WGS) entry which is preliminary data.</text>
</comment>
<dbReference type="AlphaFoldDB" id="A0A9W7XPA9"/>
<feature type="domain" description="Centromere/kinetochore protein zw10 C-terminal" evidence="2">
    <location>
        <begin position="452"/>
        <end position="576"/>
    </location>
</feature>
<gene>
    <name evidence="3" type="primary">YTM1_1</name>
    <name evidence="3" type="ORF">LPJ64_001306</name>
</gene>
<dbReference type="Pfam" id="PF20665">
    <property type="entry name" value="Zw10_middle"/>
    <property type="match status" value="1"/>
</dbReference>
<dbReference type="PANTHER" id="PTHR12205">
    <property type="entry name" value="CENTROMERE/KINETOCHORE PROTEIN ZW10"/>
    <property type="match status" value="1"/>
</dbReference>
<dbReference type="InterPro" id="IPR048343">
    <property type="entry name" value="ZW10_C"/>
</dbReference>
<accession>A0A9W7XPA9</accession>
<evidence type="ECO:0000259" key="1">
    <source>
        <dbReference type="Pfam" id="PF20665"/>
    </source>
</evidence>
<evidence type="ECO:0000313" key="4">
    <source>
        <dbReference type="Proteomes" id="UP001145021"/>
    </source>
</evidence>
<reference evidence="3" key="1">
    <citation type="submission" date="2022-07" db="EMBL/GenBank/DDBJ databases">
        <title>Phylogenomic reconstructions and comparative analyses of Kickxellomycotina fungi.</title>
        <authorList>
            <person name="Reynolds N.K."/>
            <person name="Stajich J.E."/>
            <person name="Barry K."/>
            <person name="Grigoriev I.V."/>
            <person name="Crous P."/>
            <person name="Smith M.E."/>
        </authorList>
    </citation>
    <scope>NUCLEOTIDE SEQUENCE</scope>
    <source>
        <strain evidence="3">NBRC 105413</strain>
    </source>
</reference>
<evidence type="ECO:0000313" key="3">
    <source>
        <dbReference type="EMBL" id="KAJ1647325.1"/>
    </source>
</evidence>
<dbReference type="Pfam" id="PF20666">
    <property type="entry name" value="ZW10_C"/>
    <property type="match status" value="1"/>
</dbReference>
<keyword evidence="4" id="KW-1185">Reference proteome</keyword>
<dbReference type="Proteomes" id="UP001145021">
    <property type="component" value="Unassembled WGS sequence"/>
</dbReference>
<dbReference type="InterPro" id="IPR048344">
    <property type="entry name" value="Zw10_middle"/>
</dbReference>
<dbReference type="GO" id="GO:0005737">
    <property type="term" value="C:cytoplasm"/>
    <property type="evidence" value="ECO:0007669"/>
    <property type="project" value="GOC"/>
</dbReference>
<protein>
    <submittedName>
        <fullName evidence="3">Ribosome biogenesis protein ytm1</fullName>
    </submittedName>
</protein>
<dbReference type="GO" id="GO:1990423">
    <property type="term" value="C:RZZ complex"/>
    <property type="evidence" value="ECO:0007669"/>
    <property type="project" value="TreeGrafter"/>
</dbReference>
<evidence type="ECO:0000259" key="2">
    <source>
        <dbReference type="Pfam" id="PF20666"/>
    </source>
</evidence>